<protein>
    <submittedName>
        <fullName evidence="1">Uncharacterized protein</fullName>
    </submittedName>
</protein>
<sequence>VFRAWLEAMEGVDGAMASLRMYEERWVWWAVLGCSNGAVEPRLCVRAWNPDIV</sequence>
<organism evidence="1 2">
    <name type="scientific">Stylosanthes scabra</name>
    <dbReference type="NCBI Taxonomy" id="79078"/>
    <lineage>
        <taxon>Eukaryota</taxon>
        <taxon>Viridiplantae</taxon>
        <taxon>Streptophyta</taxon>
        <taxon>Embryophyta</taxon>
        <taxon>Tracheophyta</taxon>
        <taxon>Spermatophyta</taxon>
        <taxon>Magnoliopsida</taxon>
        <taxon>eudicotyledons</taxon>
        <taxon>Gunneridae</taxon>
        <taxon>Pentapetalae</taxon>
        <taxon>rosids</taxon>
        <taxon>fabids</taxon>
        <taxon>Fabales</taxon>
        <taxon>Fabaceae</taxon>
        <taxon>Papilionoideae</taxon>
        <taxon>50 kb inversion clade</taxon>
        <taxon>dalbergioids sensu lato</taxon>
        <taxon>Dalbergieae</taxon>
        <taxon>Pterocarpus clade</taxon>
        <taxon>Stylosanthes</taxon>
    </lineage>
</organism>
<keyword evidence="2" id="KW-1185">Reference proteome</keyword>
<accession>A0ABU6SPL4</accession>
<proteinExistence type="predicted"/>
<evidence type="ECO:0000313" key="1">
    <source>
        <dbReference type="EMBL" id="MED6138285.1"/>
    </source>
</evidence>
<dbReference type="EMBL" id="JASCZI010061284">
    <property type="protein sequence ID" value="MED6138285.1"/>
    <property type="molecule type" value="Genomic_DNA"/>
</dbReference>
<evidence type="ECO:0000313" key="2">
    <source>
        <dbReference type="Proteomes" id="UP001341840"/>
    </source>
</evidence>
<comment type="caution">
    <text evidence="1">The sequence shown here is derived from an EMBL/GenBank/DDBJ whole genome shotgun (WGS) entry which is preliminary data.</text>
</comment>
<dbReference type="Proteomes" id="UP001341840">
    <property type="component" value="Unassembled WGS sequence"/>
</dbReference>
<name>A0ABU6SPL4_9FABA</name>
<reference evidence="1 2" key="1">
    <citation type="journal article" date="2023" name="Plants (Basel)">
        <title>Bridging the Gap: Combining Genomics and Transcriptomics Approaches to Understand Stylosanthes scabra, an Orphan Legume from the Brazilian Caatinga.</title>
        <authorList>
            <person name="Ferreira-Neto J.R.C."/>
            <person name="da Silva M.D."/>
            <person name="Binneck E."/>
            <person name="de Melo N.F."/>
            <person name="da Silva R.H."/>
            <person name="de Melo A.L.T.M."/>
            <person name="Pandolfi V."/>
            <person name="Bustamante F.O."/>
            <person name="Brasileiro-Vidal A.C."/>
            <person name="Benko-Iseppon A.M."/>
        </authorList>
    </citation>
    <scope>NUCLEOTIDE SEQUENCE [LARGE SCALE GENOMIC DNA]</scope>
    <source>
        <tissue evidence="1">Leaves</tissue>
    </source>
</reference>
<gene>
    <name evidence="1" type="ORF">PIB30_072787</name>
</gene>
<feature type="non-terminal residue" evidence="1">
    <location>
        <position position="1"/>
    </location>
</feature>